<feature type="chain" id="PRO_5016311603" description="ABC transporter substrate-binding protein" evidence="2">
    <location>
        <begin position="23"/>
        <end position="324"/>
    </location>
</feature>
<dbReference type="PANTHER" id="PTHR42928:SF5">
    <property type="entry name" value="BLR1237 PROTEIN"/>
    <property type="match status" value="1"/>
</dbReference>
<dbReference type="AlphaFoldDB" id="A0A327KN17"/>
<dbReference type="PANTHER" id="PTHR42928">
    <property type="entry name" value="TRICARBOXYLATE-BINDING PROTEIN"/>
    <property type="match status" value="1"/>
</dbReference>
<dbReference type="RefSeq" id="WP_111421726.1">
    <property type="nucleotide sequence ID" value="NZ_NPEX01000264.1"/>
</dbReference>
<accession>A0A327KN17</accession>
<evidence type="ECO:0000256" key="1">
    <source>
        <dbReference type="ARBA" id="ARBA00006987"/>
    </source>
</evidence>
<dbReference type="PIRSF" id="PIRSF017082">
    <property type="entry name" value="YflP"/>
    <property type="match status" value="1"/>
</dbReference>
<reference evidence="3 4" key="1">
    <citation type="submission" date="2017-07" db="EMBL/GenBank/DDBJ databases">
        <title>Draft Genome Sequences of Select Purple Nonsulfur Bacteria.</title>
        <authorList>
            <person name="Lasarre B."/>
            <person name="Mckinlay J.B."/>
        </authorList>
    </citation>
    <scope>NUCLEOTIDE SEQUENCE [LARGE SCALE GENOMIC DNA]</scope>
    <source>
        <strain evidence="3 4">DSM 5909</strain>
    </source>
</reference>
<evidence type="ECO:0000313" key="4">
    <source>
        <dbReference type="Proteomes" id="UP000249130"/>
    </source>
</evidence>
<organism evidence="3 4">
    <name type="scientific">Rhodoplanes roseus</name>
    <dbReference type="NCBI Taxonomy" id="29409"/>
    <lineage>
        <taxon>Bacteria</taxon>
        <taxon>Pseudomonadati</taxon>
        <taxon>Pseudomonadota</taxon>
        <taxon>Alphaproteobacteria</taxon>
        <taxon>Hyphomicrobiales</taxon>
        <taxon>Nitrobacteraceae</taxon>
        <taxon>Rhodoplanes</taxon>
    </lineage>
</organism>
<protein>
    <recommendedName>
        <fullName evidence="5">ABC transporter substrate-binding protein</fullName>
    </recommendedName>
</protein>
<gene>
    <name evidence="3" type="ORF">CH341_25020</name>
</gene>
<keyword evidence="4" id="KW-1185">Reference proteome</keyword>
<dbReference type="EMBL" id="NPEX01000264">
    <property type="protein sequence ID" value="RAI39837.1"/>
    <property type="molecule type" value="Genomic_DNA"/>
</dbReference>
<dbReference type="SUPFAM" id="SSF53850">
    <property type="entry name" value="Periplasmic binding protein-like II"/>
    <property type="match status" value="1"/>
</dbReference>
<dbReference type="Gene3D" id="3.40.190.150">
    <property type="entry name" value="Bordetella uptake gene, domain 1"/>
    <property type="match status" value="1"/>
</dbReference>
<feature type="signal peptide" evidence="2">
    <location>
        <begin position="1"/>
        <end position="22"/>
    </location>
</feature>
<dbReference type="Pfam" id="PF03401">
    <property type="entry name" value="TctC"/>
    <property type="match status" value="1"/>
</dbReference>
<dbReference type="InterPro" id="IPR005064">
    <property type="entry name" value="BUG"/>
</dbReference>
<evidence type="ECO:0000256" key="2">
    <source>
        <dbReference type="SAM" id="SignalP"/>
    </source>
</evidence>
<dbReference type="OrthoDB" id="8443386at2"/>
<dbReference type="Gene3D" id="3.40.190.10">
    <property type="entry name" value="Periplasmic binding protein-like II"/>
    <property type="match status" value="1"/>
</dbReference>
<evidence type="ECO:0000313" key="3">
    <source>
        <dbReference type="EMBL" id="RAI39837.1"/>
    </source>
</evidence>
<dbReference type="Proteomes" id="UP000249130">
    <property type="component" value="Unassembled WGS sequence"/>
</dbReference>
<dbReference type="InterPro" id="IPR042100">
    <property type="entry name" value="Bug_dom1"/>
</dbReference>
<evidence type="ECO:0008006" key="5">
    <source>
        <dbReference type="Google" id="ProtNLM"/>
    </source>
</evidence>
<keyword evidence="2" id="KW-0732">Signal</keyword>
<proteinExistence type="inferred from homology"/>
<comment type="similarity">
    <text evidence="1">Belongs to the UPF0065 (bug) family.</text>
</comment>
<sequence>MKALLILAAGAAGLLIHGDAVAQNYPSRPIVAVVAASAGGPTDTIARIVTERMGASLGTTIVIENVGGASGTIGTGRVARAQPDGYTIGIGGWNHYVVNAGIYTNLQYDLFADFEPVSQLSSGPQIILSKKAVPATNLTELIAWLKAQPSVTMATGGVGAPGHVSGLSLQDRIGVKFQFVPYRGSAPALQDVVAGHLDTIFEQTSAALPQIRGGGVRAYAVTANARLDVLPDVPTVDEAGLPGFYLSVWQGLWAPKGTPKEIVDKLAAAVREALADPKVKARFAEIAQQIPPAEHQTPAGFSAYHKAEMEKWVPIIKAAGIVPN</sequence>
<comment type="caution">
    <text evidence="3">The sequence shown here is derived from an EMBL/GenBank/DDBJ whole genome shotgun (WGS) entry which is preliminary data.</text>
</comment>
<name>A0A327KN17_9BRAD</name>